<evidence type="ECO:0000256" key="3">
    <source>
        <dbReference type="SAM" id="MobiDB-lite"/>
    </source>
</evidence>
<dbReference type="InterPro" id="IPR002068">
    <property type="entry name" value="A-crystallin/Hsp20_dom"/>
</dbReference>
<dbReference type="GO" id="GO:0005634">
    <property type="term" value="C:nucleus"/>
    <property type="evidence" value="ECO:0007669"/>
    <property type="project" value="TreeGrafter"/>
</dbReference>
<sequence>MSGRLVPTDFYDWGFFDRQKSLFPKFKDDFGTDFGDFDRELEKIKKEMFHLTPMDIGGGFGDFGDMGFGKDFPSGSGSFKSEFSSTTTSSSSGAGGKMKDPFAGMGMGSDFGALGSSMGSGALLKVDKPFIEDLSGNKKLNLRFDCSQFKPEEIQVRTIDRNLSVQAKHVEESPGKKVYREFSKQYTLPENVDPMKVTSALSCDGVLTIQAPAPPSVEARKERLIPIEKLMW</sequence>
<evidence type="ECO:0000256" key="1">
    <source>
        <dbReference type="PROSITE-ProRule" id="PRU00285"/>
    </source>
</evidence>
<dbReference type="GO" id="GO:0005737">
    <property type="term" value="C:cytoplasm"/>
    <property type="evidence" value="ECO:0007669"/>
    <property type="project" value="TreeGrafter"/>
</dbReference>
<dbReference type="EMBL" id="MG013985">
    <property type="protein sequence ID" value="AUM82688.1"/>
    <property type="molecule type" value="mRNA"/>
</dbReference>
<evidence type="ECO:0000313" key="5">
    <source>
        <dbReference type="EMBL" id="AUM82688.1"/>
    </source>
</evidence>
<evidence type="ECO:0000256" key="2">
    <source>
        <dbReference type="RuleBase" id="RU003616"/>
    </source>
</evidence>
<reference evidence="5" key="2">
    <citation type="submission" date="2017-09" db="EMBL/GenBank/DDBJ databases">
        <authorList>
            <person name="Ehlers B."/>
            <person name="Leendertz F.H."/>
        </authorList>
    </citation>
    <scope>NUCLEOTIDE SEQUENCE</scope>
</reference>
<organism evidence="6">
    <name type="scientific">Pinctada fucata</name>
    <name type="common">Akoya pearl oyster</name>
    <name type="synonym">Pinctada imbricata fucata</name>
    <dbReference type="NCBI Taxonomy" id="50426"/>
    <lineage>
        <taxon>Eukaryota</taxon>
        <taxon>Metazoa</taxon>
        <taxon>Spiralia</taxon>
        <taxon>Lophotrochozoa</taxon>
        <taxon>Mollusca</taxon>
        <taxon>Bivalvia</taxon>
        <taxon>Autobranchia</taxon>
        <taxon>Pteriomorphia</taxon>
        <taxon>Pterioida</taxon>
        <taxon>Pterioidea</taxon>
        <taxon>Pteriidae</taxon>
        <taxon>Pinctada</taxon>
    </lineage>
</organism>
<dbReference type="PRINTS" id="PR00299">
    <property type="entry name" value="ACRYSTALLIN"/>
</dbReference>
<dbReference type="InterPro" id="IPR008978">
    <property type="entry name" value="HSP20-like_chaperone"/>
</dbReference>
<dbReference type="PROSITE" id="PS01031">
    <property type="entry name" value="SHSP"/>
    <property type="match status" value="1"/>
</dbReference>
<feature type="compositionally biased region" description="Low complexity" evidence="3">
    <location>
        <begin position="78"/>
        <end position="92"/>
    </location>
</feature>
<proteinExistence type="evidence at transcript level"/>
<dbReference type="AlphaFoldDB" id="A0A194AMG9"/>
<dbReference type="SUPFAM" id="SSF49764">
    <property type="entry name" value="HSP20-like chaperones"/>
    <property type="match status" value="1"/>
</dbReference>
<gene>
    <name evidence="5" type="primary">HSP22</name>
</gene>
<evidence type="ECO:0000259" key="4">
    <source>
        <dbReference type="PROSITE" id="PS01031"/>
    </source>
</evidence>
<dbReference type="PANTHER" id="PTHR45640:SF26">
    <property type="entry name" value="RE23625P"/>
    <property type="match status" value="1"/>
</dbReference>
<dbReference type="EMBL" id="GELH01000502">
    <property type="protein sequence ID" value="JAS03770.1"/>
    <property type="molecule type" value="Transcribed_RNA"/>
</dbReference>
<reference evidence="6" key="1">
    <citation type="submission" date="2016-03" db="EMBL/GenBank/DDBJ databases">
        <authorList>
            <person name="Ploux O."/>
        </authorList>
    </citation>
    <scope>NUCLEOTIDE SEQUENCE</scope>
    <source>
        <tissue evidence="6">Mantle</tissue>
    </source>
</reference>
<dbReference type="GO" id="GO:0009408">
    <property type="term" value="P:response to heat"/>
    <property type="evidence" value="ECO:0007669"/>
    <property type="project" value="TreeGrafter"/>
</dbReference>
<keyword evidence="5" id="KW-0346">Stress response</keyword>
<dbReference type="GO" id="GO:0051082">
    <property type="term" value="F:unfolded protein binding"/>
    <property type="evidence" value="ECO:0007669"/>
    <property type="project" value="TreeGrafter"/>
</dbReference>
<dbReference type="PANTHER" id="PTHR45640">
    <property type="entry name" value="HEAT SHOCK PROTEIN HSP-12.2-RELATED"/>
    <property type="match status" value="1"/>
</dbReference>
<dbReference type="Gene3D" id="2.60.40.790">
    <property type="match status" value="1"/>
</dbReference>
<protein>
    <submittedName>
        <fullName evidence="5">Heat shock protein 22</fullName>
    </submittedName>
    <submittedName>
        <fullName evidence="6">Putative alpha-crystallin A chain-like protein</fullName>
    </submittedName>
</protein>
<accession>A0A194AMG9</accession>
<dbReference type="CDD" id="cd06526">
    <property type="entry name" value="metazoan_ACD"/>
    <property type="match status" value="1"/>
</dbReference>
<name>A0A194AMG9_PINFU</name>
<dbReference type="Pfam" id="PF00011">
    <property type="entry name" value="HSP20"/>
    <property type="match status" value="1"/>
</dbReference>
<feature type="region of interest" description="Disordered" evidence="3">
    <location>
        <begin position="78"/>
        <end position="97"/>
    </location>
</feature>
<evidence type="ECO:0000313" key="6">
    <source>
        <dbReference type="EMBL" id="JAS03770.1"/>
    </source>
</evidence>
<dbReference type="GO" id="GO:0042026">
    <property type="term" value="P:protein refolding"/>
    <property type="evidence" value="ECO:0007669"/>
    <property type="project" value="TreeGrafter"/>
</dbReference>
<dbReference type="SMR" id="A0A194AMG9"/>
<comment type="similarity">
    <text evidence="1 2">Belongs to the small heat shock protein (HSP20) family.</text>
</comment>
<feature type="domain" description="SHSP" evidence="4">
    <location>
        <begin position="121"/>
        <end position="228"/>
    </location>
</feature>
<dbReference type="EMBL" id="GELH01000501">
    <property type="protein sequence ID" value="JAS03771.1"/>
    <property type="molecule type" value="Transcribed_RNA"/>
</dbReference>
<dbReference type="InterPro" id="IPR001436">
    <property type="entry name" value="Alpha-crystallin/sHSP_animal"/>
</dbReference>